<keyword evidence="1" id="KW-0732">Signal</keyword>
<dbReference type="PROSITE" id="PS51257">
    <property type="entry name" value="PROKAR_LIPOPROTEIN"/>
    <property type="match status" value="1"/>
</dbReference>
<keyword evidence="3" id="KW-1185">Reference proteome</keyword>
<reference evidence="3" key="1">
    <citation type="submission" date="2016-10" db="EMBL/GenBank/DDBJ databases">
        <authorList>
            <person name="Varghese N."/>
            <person name="Submissions S."/>
        </authorList>
    </citation>
    <scope>NUCLEOTIDE SEQUENCE [LARGE SCALE GENOMIC DNA]</scope>
    <source>
        <strain evidence="3">CGMCC 4.3530</strain>
    </source>
</reference>
<accession>A0A1H3TMQ1</accession>
<dbReference type="Proteomes" id="UP000199529">
    <property type="component" value="Unassembled WGS sequence"/>
</dbReference>
<feature type="signal peptide" evidence="1">
    <location>
        <begin position="1"/>
        <end position="21"/>
    </location>
</feature>
<organism evidence="2 3">
    <name type="scientific">Saccharopolyspora shandongensis</name>
    <dbReference type="NCBI Taxonomy" id="418495"/>
    <lineage>
        <taxon>Bacteria</taxon>
        <taxon>Bacillati</taxon>
        <taxon>Actinomycetota</taxon>
        <taxon>Actinomycetes</taxon>
        <taxon>Pseudonocardiales</taxon>
        <taxon>Pseudonocardiaceae</taxon>
        <taxon>Saccharopolyspora</taxon>
    </lineage>
</organism>
<evidence type="ECO:0000313" key="3">
    <source>
        <dbReference type="Proteomes" id="UP000199529"/>
    </source>
</evidence>
<name>A0A1H3TMQ1_9PSEU</name>
<protein>
    <submittedName>
        <fullName evidence="2">Uncharacterized protein</fullName>
    </submittedName>
</protein>
<gene>
    <name evidence="2" type="ORF">SAMN05216215_108728</name>
</gene>
<dbReference type="RefSeq" id="WP_218157732.1">
    <property type="nucleotide sequence ID" value="NZ_FNOK01000087.1"/>
</dbReference>
<sequence length="124" mass="12971">MMRWWSAALVGACLAGLSACGGGSASEAPTAQQVVEAFQRDGLAVPNPRDNTSGNCERLGCAQMITTDAVTVMSFQDEAAATKIADQFGEDAFRRGAVVLQYAAARTPEDQRAKLEGSLAAMRG</sequence>
<proteinExistence type="predicted"/>
<dbReference type="EMBL" id="FNOK01000087">
    <property type="protein sequence ID" value="SDZ51400.1"/>
    <property type="molecule type" value="Genomic_DNA"/>
</dbReference>
<evidence type="ECO:0000313" key="2">
    <source>
        <dbReference type="EMBL" id="SDZ51400.1"/>
    </source>
</evidence>
<evidence type="ECO:0000256" key="1">
    <source>
        <dbReference type="SAM" id="SignalP"/>
    </source>
</evidence>
<feature type="chain" id="PRO_5038552976" evidence="1">
    <location>
        <begin position="22"/>
        <end position="124"/>
    </location>
</feature>
<dbReference type="AlphaFoldDB" id="A0A1H3TMQ1"/>